<proteinExistence type="inferred from homology"/>
<evidence type="ECO:0000256" key="2">
    <source>
        <dbReference type="ARBA" id="ARBA00004760"/>
    </source>
</evidence>
<evidence type="ECO:0000256" key="3">
    <source>
        <dbReference type="ARBA" id="ARBA00004991"/>
    </source>
</evidence>
<evidence type="ECO:0000256" key="10">
    <source>
        <dbReference type="ARBA" id="ARBA00023315"/>
    </source>
</evidence>
<evidence type="ECO:0000256" key="6">
    <source>
        <dbReference type="ARBA" id="ARBA00022679"/>
    </source>
</evidence>
<dbReference type="Proteomes" id="UP001642540">
    <property type="component" value="Unassembled WGS sequence"/>
</dbReference>
<evidence type="ECO:0000256" key="8">
    <source>
        <dbReference type="ARBA" id="ARBA00022919"/>
    </source>
</evidence>
<dbReference type="PANTHER" id="PTHR13693">
    <property type="entry name" value="CLASS II AMINOTRANSFERASE/8-AMINO-7-OXONONANOATE SYNTHASE"/>
    <property type="match status" value="1"/>
</dbReference>
<keyword evidence="9" id="KW-0443">Lipid metabolism</keyword>
<dbReference type="InterPro" id="IPR004839">
    <property type="entry name" value="Aminotransferase_I/II_large"/>
</dbReference>
<dbReference type="EC" id="2.3.1.50" evidence="5"/>
<comment type="pathway">
    <text evidence="2">Lipid metabolism; sphingolipid metabolism.</text>
</comment>
<evidence type="ECO:0000313" key="16">
    <source>
        <dbReference type="Proteomes" id="UP001642540"/>
    </source>
</evidence>
<dbReference type="PANTHER" id="PTHR13693:SF2">
    <property type="entry name" value="SERINE PALMITOYLTRANSFERASE 1"/>
    <property type="match status" value="1"/>
</dbReference>
<evidence type="ECO:0000256" key="12">
    <source>
        <dbReference type="ARBA" id="ARBA00041765"/>
    </source>
</evidence>
<evidence type="ECO:0000259" key="14">
    <source>
        <dbReference type="Pfam" id="PF00155"/>
    </source>
</evidence>
<comment type="pathway">
    <text evidence="3">Sphingolipid metabolism.</text>
</comment>
<name>A0ABP1RQV9_9HEXA</name>
<comment type="cofactor">
    <cofactor evidence="1">
        <name>pyridoxal 5'-phosphate</name>
        <dbReference type="ChEBI" id="CHEBI:597326"/>
    </cofactor>
</comment>
<evidence type="ECO:0000256" key="5">
    <source>
        <dbReference type="ARBA" id="ARBA00013220"/>
    </source>
</evidence>
<protein>
    <recommendedName>
        <fullName evidence="11">Serine palmitoyltransferase 1</fullName>
        <ecNumber evidence="5">2.3.1.50</ecNumber>
    </recommendedName>
    <alternativeName>
        <fullName evidence="12">Long chain base biosynthesis protein 1</fullName>
    </alternativeName>
    <alternativeName>
        <fullName evidence="13">Serine-palmitoyl-CoA transferase 1</fullName>
    </alternativeName>
</protein>
<dbReference type="InterPro" id="IPR050087">
    <property type="entry name" value="AON_synthase_class-II"/>
</dbReference>
<keyword evidence="8" id="KW-0746">Sphingolipid metabolism</keyword>
<dbReference type="Gene3D" id="3.90.1150.10">
    <property type="entry name" value="Aspartate Aminotransferase, domain 1"/>
    <property type="match status" value="1"/>
</dbReference>
<dbReference type="InterPro" id="IPR015421">
    <property type="entry name" value="PyrdxlP-dep_Trfase_major"/>
</dbReference>
<evidence type="ECO:0000256" key="7">
    <source>
        <dbReference type="ARBA" id="ARBA00022898"/>
    </source>
</evidence>
<evidence type="ECO:0000256" key="13">
    <source>
        <dbReference type="ARBA" id="ARBA00042649"/>
    </source>
</evidence>
<feature type="domain" description="Aminotransferase class I/classII large" evidence="14">
    <location>
        <begin position="100"/>
        <end position="430"/>
    </location>
</feature>
<keyword evidence="7" id="KW-0663">Pyridoxal phosphate</keyword>
<dbReference type="InterPro" id="IPR015422">
    <property type="entry name" value="PyrdxlP-dep_Trfase_small"/>
</dbReference>
<gene>
    <name evidence="15" type="ORF">ODALV1_LOCUS25098</name>
</gene>
<accession>A0ABP1RQV9</accession>
<comment type="similarity">
    <text evidence="4">Belongs to the class-II pyridoxal-phosphate-dependent aminotransferase family.</text>
</comment>
<keyword evidence="10" id="KW-0012">Acyltransferase</keyword>
<keyword evidence="16" id="KW-1185">Reference proteome</keyword>
<evidence type="ECO:0000313" key="15">
    <source>
        <dbReference type="EMBL" id="CAL8133505.1"/>
    </source>
</evidence>
<dbReference type="SUPFAM" id="SSF53383">
    <property type="entry name" value="PLP-dependent transferases"/>
    <property type="match status" value="1"/>
</dbReference>
<evidence type="ECO:0000256" key="11">
    <source>
        <dbReference type="ARBA" id="ARBA00041066"/>
    </source>
</evidence>
<dbReference type="InterPro" id="IPR015424">
    <property type="entry name" value="PyrdxlP-dep_Trfase"/>
</dbReference>
<dbReference type="Pfam" id="PF00155">
    <property type="entry name" value="Aminotran_1_2"/>
    <property type="match status" value="1"/>
</dbReference>
<sequence length="550" mass="62411">MLNAVLAFIYQNLIDAPTSYHLYVEAFLALWLFWLIRQRKKAEKKQRLTQEEEQLIINAWQPKPLVDEEVKNTENYNNGGIWGPITGRPGKIVEIDGQKYLNVATHNYLGLLDSKELDDAAEQCIRRYGVGSCGPRGFYGTVDVHIELEEKISRFLDLEETALYSYGFSAVASAIPSYAKAGDIIFADEQVNYPIQRGLQASRSSIIYFKHNSWEDLQEKLKKQTEIDKKSVRKAKTIRRFCIVEGIYSKSGTMCPLKEITDLCKQYKVRLFVDESISFGVLGRTGRGLTEHLDVDRKDIDFISGSLEHSCASFGGFIVGSSYVVDHQRISGLGITTQNCYCFSASLPPLLAGTGIKALEIIEQSPEIIQDVQDKCAYMHQAFMKKLTFFRVTSHELSPLKFLSLVGSEFLAGDVIKDLIEQVIIYVKEHHKITLVQPYYLESEHELPLPSIRVSINRLLTYKDIDSIAAAIEDASNCINLYDSVICNIPNQYEQTKADMIRNYEGHLKWKQQNNGVSEKEALEQDDVFEPFEIAEDSAPKKIADLHSRN</sequence>
<reference evidence="15 16" key="1">
    <citation type="submission" date="2024-08" db="EMBL/GenBank/DDBJ databases">
        <authorList>
            <person name="Cucini C."/>
            <person name="Frati F."/>
        </authorList>
    </citation>
    <scope>NUCLEOTIDE SEQUENCE [LARGE SCALE GENOMIC DNA]</scope>
</reference>
<evidence type="ECO:0000256" key="4">
    <source>
        <dbReference type="ARBA" id="ARBA00008392"/>
    </source>
</evidence>
<evidence type="ECO:0000256" key="9">
    <source>
        <dbReference type="ARBA" id="ARBA00023098"/>
    </source>
</evidence>
<dbReference type="Gene3D" id="3.40.640.10">
    <property type="entry name" value="Type I PLP-dependent aspartate aminotransferase-like (Major domain)"/>
    <property type="match status" value="1"/>
</dbReference>
<keyword evidence="6" id="KW-0808">Transferase</keyword>
<dbReference type="EMBL" id="CAXLJM020000099">
    <property type="protein sequence ID" value="CAL8133505.1"/>
    <property type="molecule type" value="Genomic_DNA"/>
</dbReference>
<evidence type="ECO:0000256" key="1">
    <source>
        <dbReference type="ARBA" id="ARBA00001933"/>
    </source>
</evidence>
<organism evidence="15 16">
    <name type="scientific">Orchesella dallaii</name>
    <dbReference type="NCBI Taxonomy" id="48710"/>
    <lineage>
        <taxon>Eukaryota</taxon>
        <taxon>Metazoa</taxon>
        <taxon>Ecdysozoa</taxon>
        <taxon>Arthropoda</taxon>
        <taxon>Hexapoda</taxon>
        <taxon>Collembola</taxon>
        <taxon>Entomobryomorpha</taxon>
        <taxon>Entomobryoidea</taxon>
        <taxon>Orchesellidae</taxon>
        <taxon>Orchesellinae</taxon>
        <taxon>Orchesella</taxon>
    </lineage>
</organism>
<comment type="caution">
    <text evidence="15">The sequence shown here is derived from an EMBL/GenBank/DDBJ whole genome shotgun (WGS) entry which is preliminary data.</text>
</comment>